<organism evidence="12 13">
    <name type="scientific">Ceratopteris richardii</name>
    <name type="common">Triangle waterfern</name>
    <dbReference type="NCBI Taxonomy" id="49495"/>
    <lineage>
        <taxon>Eukaryota</taxon>
        <taxon>Viridiplantae</taxon>
        <taxon>Streptophyta</taxon>
        <taxon>Embryophyta</taxon>
        <taxon>Tracheophyta</taxon>
        <taxon>Polypodiopsida</taxon>
        <taxon>Polypodiidae</taxon>
        <taxon>Polypodiales</taxon>
        <taxon>Pteridineae</taxon>
        <taxon>Pteridaceae</taxon>
        <taxon>Parkerioideae</taxon>
        <taxon>Ceratopteris</taxon>
    </lineage>
</organism>
<dbReference type="OrthoDB" id="771136at2759"/>
<keyword evidence="3 10" id="KW-0732">Signal</keyword>
<dbReference type="GO" id="GO:0006508">
    <property type="term" value="P:proteolysis"/>
    <property type="evidence" value="ECO:0007669"/>
    <property type="project" value="UniProtKB-KW"/>
</dbReference>
<keyword evidence="5 9" id="KW-0378">Hydrolase</keyword>
<evidence type="ECO:0000256" key="2">
    <source>
        <dbReference type="ARBA" id="ARBA00022670"/>
    </source>
</evidence>
<comment type="caution">
    <text evidence="12">The sequence shown here is derived from an EMBL/GenBank/DDBJ whole genome shotgun (WGS) entry which is preliminary data.</text>
</comment>
<dbReference type="PRINTS" id="PR00792">
    <property type="entry name" value="PEPSIN"/>
</dbReference>
<evidence type="ECO:0000313" key="12">
    <source>
        <dbReference type="EMBL" id="KAH7332480.1"/>
    </source>
</evidence>
<evidence type="ECO:0000256" key="9">
    <source>
        <dbReference type="RuleBase" id="RU000454"/>
    </source>
</evidence>
<dbReference type="PANTHER" id="PTHR47966:SF51">
    <property type="entry name" value="BETA-SITE APP-CLEAVING ENZYME, ISOFORM A-RELATED"/>
    <property type="match status" value="1"/>
</dbReference>
<dbReference type="Pfam" id="PF00026">
    <property type="entry name" value="Asp"/>
    <property type="match status" value="1"/>
</dbReference>
<evidence type="ECO:0000259" key="11">
    <source>
        <dbReference type="PROSITE" id="PS51767"/>
    </source>
</evidence>
<dbReference type="GO" id="GO:0004190">
    <property type="term" value="F:aspartic-type endopeptidase activity"/>
    <property type="evidence" value="ECO:0007669"/>
    <property type="project" value="UniProtKB-KW"/>
</dbReference>
<feature type="chain" id="PRO_5035758792" description="Peptidase A1 domain-containing protein" evidence="10">
    <location>
        <begin position="22"/>
        <end position="249"/>
    </location>
</feature>
<dbReference type="InterPro" id="IPR021109">
    <property type="entry name" value="Peptidase_aspartic_dom_sf"/>
</dbReference>
<dbReference type="InterPro" id="IPR001969">
    <property type="entry name" value="Aspartic_peptidase_AS"/>
</dbReference>
<evidence type="ECO:0000256" key="3">
    <source>
        <dbReference type="ARBA" id="ARBA00022729"/>
    </source>
</evidence>
<dbReference type="InterPro" id="IPR001461">
    <property type="entry name" value="Aspartic_peptidase_A1"/>
</dbReference>
<evidence type="ECO:0000256" key="6">
    <source>
        <dbReference type="ARBA" id="ARBA00023157"/>
    </source>
</evidence>
<evidence type="ECO:0000313" key="13">
    <source>
        <dbReference type="Proteomes" id="UP000825935"/>
    </source>
</evidence>
<keyword evidence="2 9" id="KW-0645">Protease</keyword>
<comment type="similarity">
    <text evidence="1 9">Belongs to the peptidase A1 family.</text>
</comment>
<evidence type="ECO:0000256" key="5">
    <source>
        <dbReference type="ARBA" id="ARBA00022801"/>
    </source>
</evidence>
<dbReference type="AlphaFoldDB" id="A0A8T2SHA4"/>
<sequence>MAHFRFLLFVFFFAILSPCLASQRLNKIRLKKKAIDLATLRAARLRLHDRYRVNINLSDVENSRFHEYSSAILRSNAVELKNYLDAQYYGEIAIGTPPQYFTVIFDTGSANLWVPSSKCVLSLACYMHPRYKSSQSSTYKVDGSQCNIRYGSGAVYVFLSQDTVNVGDLTVTSQKFMEATREPGLTFLLAKFDGILGLGFQEIAVDGVIPVWYNMLQQKLVSEPVFLFWLNRHAEDDDGGELMFGGGTI</sequence>
<feature type="disulfide bond" evidence="8">
    <location>
        <begin position="119"/>
        <end position="125"/>
    </location>
</feature>
<reference evidence="12" key="1">
    <citation type="submission" date="2021-08" db="EMBL/GenBank/DDBJ databases">
        <title>WGS assembly of Ceratopteris richardii.</title>
        <authorList>
            <person name="Marchant D.B."/>
            <person name="Chen G."/>
            <person name="Jenkins J."/>
            <person name="Shu S."/>
            <person name="Leebens-Mack J."/>
            <person name="Grimwood J."/>
            <person name="Schmutz J."/>
            <person name="Soltis P."/>
            <person name="Soltis D."/>
            <person name="Chen Z.-H."/>
        </authorList>
    </citation>
    <scope>NUCLEOTIDE SEQUENCE</scope>
    <source>
        <strain evidence="12">Whitten #5841</strain>
        <tissue evidence="12">Leaf</tissue>
    </source>
</reference>
<evidence type="ECO:0000256" key="7">
    <source>
        <dbReference type="ARBA" id="ARBA00023180"/>
    </source>
</evidence>
<dbReference type="EMBL" id="CM035425">
    <property type="protein sequence ID" value="KAH7332480.1"/>
    <property type="molecule type" value="Genomic_DNA"/>
</dbReference>
<dbReference type="Gene3D" id="2.40.70.10">
    <property type="entry name" value="Acid Proteases"/>
    <property type="match status" value="1"/>
</dbReference>
<evidence type="ECO:0000256" key="10">
    <source>
        <dbReference type="SAM" id="SignalP"/>
    </source>
</evidence>
<keyword evidence="13" id="KW-1185">Reference proteome</keyword>
<evidence type="ECO:0000256" key="4">
    <source>
        <dbReference type="ARBA" id="ARBA00022750"/>
    </source>
</evidence>
<dbReference type="Proteomes" id="UP000825935">
    <property type="component" value="Chromosome 20"/>
</dbReference>
<dbReference type="FunFam" id="2.40.70.10:FF:000009">
    <property type="entry name" value="Aspartic proteinase A1"/>
    <property type="match status" value="1"/>
</dbReference>
<gene>
    <name evidence="12" type="ORF">KP509_20G089600</name>
</gene>
<name>A0A8T2SHA4_CERRI</name>
<keyword evidence="7" id="KW-0325">Glycoprotein</keyword>
<feature type="domain" description="Peptidase A1" evidence="11">
    <location>
        <begin position="88"/>
        <end position="249"/>
    </location>
</feature>
<keyword evidence="6 8" id="KW-1015">Disulfide bond</keyword>
<dbReference type="PROSITE" id="PS51767">
    <property type="entry name" value="PEPTIDASE_A1"/>
    <property type="match status" value="1"/>
</dbReference>
<accession>A0A8T2SHA4</accession>
<keyword evidence="4 9" id="KW-0064">Aspartyl protease</keyword>
<dbReference type="PANTHER" id="PTHR47966">
    <property type="entry name" value="BETA-SITE APP-CLEAVING ENZYME, ISOFORM A-RELATED"/>
    <property type="match status" value="1"/>
</dbReference>
<dbReference type="SUPFAM" id="SSF50630">
    <property type="entry name" value="Acid proteases"/>
    <property type="match status" value="1"/>
</dbReference>
<evidence type="ECO:0000256" key="8">
    <source>
        <dbReference type="PIRSR" id="PIRSR601461-2"/>
    </source>
</evidence>
<evidence type="ECO:0000256" key="1">
    <source>
        <dbReference type="ARBA" id="ARBA00007447"/>
    </source>
</evidence>
<dbReference type="PROSITE" id="PS00141">
    <property type="entry name" value="ASP_PROTEASE"/>
    <property type="match status" value="1"/>
</dbReference>
<dbReference type="InterPro" id="IPR033121">
    <property type="entry name" value="PEPTIDASE_A1"/>
</dbReference>
<feature type="signal peptide" evidence="10">
    <location>
        <begin position="1"/>
        <end position="21"/>
    </location>
</feature>
<protein>
    <recommendedName>
        <fullName evidence="11">Peptidase A1 domain-containing protein</fullName>
    </recommendedName>
</protein>
<proteinExistence type="inferred from homology"/>